<organism evidence="2">
    <name type="scientific">Halomonas sp. RT37</name>
    <dbReference type="NCBI Taxonomy" id="2950872"/>
    <lineage>
        <taxon>Bacteria</taxon>
        <taxon>Pseudomonadati</taxon>
        <taxon>Pseudomonadota</taxon>
        <taxon>Gammaproteobacteria</taxon>
        <taxon>Oceanospirillales</taxon>
        <taxon>Halomonadaceae</taxon>
        <taxon>Halomonas</taxon>
    </lineage>
</organism>
<gene>
    <name evidence="2" type="ORF">NFG58_00470</name>
</gene>
<reference evidence="2" key="1">
    <citation type="submission" date="2022-06" db="EMBL/GenBank/DDBJ databases">
        <title>A novel DMS-producing enzyme.</title>
        <authorList>
            <person name="Zhang Y."/>
        </authorList>
    </citation>
    <scope>NUCLEOTIDE SEQUENCE</scope>
    <source>
        <strain evidence="2">RT37</strain>
    </source>
</reference>
<proteinExistence type="predicted"/>
<feature type="signal peptide" evidence="1">
    <location>
        <begin position="1"/>
        <end position="23"/>
    </location>
</feature>
<feature type="chain" id="PRO_5043997573" evidence="1">
    <location>
        <begin position="24"/>
        <end position="98"/>
    </location>
</feature>
<evidence type="ECO:0000313" key="2">
    <source>
        <dbReference type="EMBL" id="XBO71229.1"/>
    </source>
</evidence>
<dbReference type="RefSeq" id="WP_108131883.1">
    <property type="nucleotide sequence ID" value="NZ_CP098827.1"/>
</dbReference>
<protein>
    <submittedName>
        <fullName evidence="2">Uncharacterized protein</fullName>
    </submittedName>
</protein>
<dbReference type="EMBL" id="CP098827">
    <property type="protein sequence ID" value="XBO71229.1"/>
    <property type="molecule type" value="Genomic_DNA"/>
</dbReference>
<dbReference type="AlphaFoldDB" id="A0AAU7KII3"/>
<keyword evidence="1" id="KW-0732">Signal</keyword>
<sequence>MKATTKIAATALLAAALPLTAQADRASDRAQALNAEPLSSLSVAALDAAHQVGNAHIADNGSNAMANARLELLREQAKRTDFAMSEHDLDLARQATTG</sequence>
<accession>A0AAU7KII3</accession>
<name>A0AAU7KII3_9GAMM</name>
<evidence type="ECO:0000256" key="1">
    <source>
        <dbReference type="SAM" id="SignalP"/>
    </source>
</evidence>